<organism evidence="2 3">
    <name type="scientific">Crotalaria pallida</name>
    <name type="common">Smooth rattlebox</name>
    <name type="synonym">Crotalaria striata</name>
    <dbReference type="NCBI Taxonomy" id="3830"/>
    <lineage>
        <taxon>Eukaryota</taxon>
        <taxon>Viridiplantae</taxon>
        <taxon>Streptophyta</taxon>
        <taxon>Embryophyta</taxon>
        <taxon>Tracheophyta</taxon>
        <taxon>Spermatophyta</taxon>
        <taxon>Magnoliopsida</taxon>
        <taxon>eudicotyledons</taxon>
        <taxon>Gunneridae</taxon>
        <taxon>Pentapetalae</taxon>
        <taxon>rosids</taxon>
        <taxon>fabids</taxon>
        <taxon>Fabales</taxon>
        <taxon>Fabaceae</taxon>
        <taxon>Papilionoideae</taxon>
        <taxon>50 kb inversion clade</taxon>
        <taxon>genistoids sensu lato</taxon>
        <taxon>core genistoids</taxon>
        <taxon>Crotalarieae</taxon>
        <taxon>Crotalaria</taxon>
    </lineage>
</organism>
<dbReference type="Proteomes" id="UP001372338">
    <property type="component" value="Unassembled WGS sequence"/>
</dbReference>
<evidence type="ECO:0000313" key="2">
    <source>
        <dbReference type="EMBL" id="KAK7272813.1"/>
    </source>
</evidence>
<proteinExistence type="inferred from homology"/>
<dbReference type="PANTHER" id="PTHR31374">
    <property type="entry name" value="AUXIN-INDUCED PROTEIN-LIKE-RELATED"/>
    <property type="match status" value="1"/>
</dbReference>
<sequence>MKGSKGKKGLITKTWERCKSIGRGHKSSSSSSSSYNENIGSLSFTTRSRSWHNLDITTLYSEEKKKEKGGNKKKKVTPEGCFSVYVGPQMQRFVIKAEYANHPLFKILLEEAESEYGYSSQGPLVLPCKVEVFYKVLAEMDYEGSGGEEKSQGCASFKRSPRSYQLLSPNSRMIAINHKV</sequence>
<accession>A0AAN9I9S5</accession>
<dbReference type="EMBL" id="JAYWIO010000003">
    <property type="protein sequence ID" value="KAK7272813.1"/>
    <property type="molecule type" value="Genomic_DNA"/>
</dbReference>
<comment type="similarity">
    <text evidence="1">Belongs to the ARG7 family.</text>
</comment>
<keyword evidence="3" id="KW-1185">Reference proteome</keyword>
<reference evidence="2 3" key="1">
    <citation type="submission" date="2024-01" db="EMBL/GenBank/DDBJ databases">
        <title>The genomes of 5 underutilized Papilionoideae crops provide insights into root nodulation and disease resistanc.</title>
        <authorList>
            <person name="Yuan L."/>
        </authorList>
    </citation>
    <scope>NUCLEOTIDE SEQUENCE [LARGE SCALE GENOMIC DNA]</scope>
    <source>
        <strain evidence="2">ZHUSHIDOU_FW_LH</strain>
        <tissue evidence="2">Leaf</tissue>
    </source>
</reference>
<dbReference type="InterPro" id="IPR003676">
    <property type="entry name" value="SAUR_fam"/>
</dbReference>
<evidence type="ECO:0000313" key="3">
    <source>
        <dbReference type="Proteomes" id="UP001372338"/>
    </source>
</evidence>
<name>A0AAN9I9S5_CROPI</name>
<protein>
    <submittedName>
        <fullName evidence="2">Uncharacterized protein</fullName>
    </submittedName>
</protein>
<dbReference type="Pfam" id="PF02519">
    <property type="entry name" value="Auxin_inducible"/>
    <property type="match status" value="1"/>
</dbReference>
<dbReference type="PANTHER" id="PTHR31374:SF118">
    <property type="entry name" value="OS01G0924966 PROTEIN"/>
    <property type="match status" value="1"/>
</dbReference>
<gene>
    <name evidence="2" type="ORF">RIF29_13853</name>
</gene>
<comment type="caution">
    <text evidence="2">The sequence shown here is derived from an EMBL/GenBank/DDBJ whole genome shotgun (WGS) entry which is preliminary data.</text>
</comment>
<dbReference type="AlphaFoldDB" id="A0AAN9I9S5"/>
<dbReference type="GO" id="GO:0009733">
    <property type="term" value="P:response to auxin"/>
    <property type="evidence" value="ECO:0007669"/>
    <property type="project" value="InterPro"/>
</dbReference>
<evidence type="ECO:0000256" key="1">
    <source>
        <dbReference type="ARBA" id="ARBA00006974"/>
    </source>
</evidence>